<dbReference type="eggNOG" id="ENOG502S16S">
    <property type="taxonomic scope" value="Eukaryota"/>
</dbReference>
<feature type="compositionally biased region" description="Pro residues" evidence="1">
    <location>
        <begin position="9"/>
        <end position="19"/>
    </location>
</feature>
<evidence type="ECO:0000256" key="1">
    <source>
        <dbReference type="SAM" id="MobiDB-lite"/>
    </source>
</evidence>
<dbReference type="InParanoid" id="A0A059AS35"/>
<gene>
    <name evidence="2" type="ORF">EUGRSUZ_I02305</name>
</gene>
<dbReference type="Gramene" id="KCW56574">
    <property type="protein sequence ID" value="KCW56574"/>
    <property type="gene ID" value="EUGRSUZ_I02305"/>
</dbReference>
<organism evidence="2">
    <name type="scientific">Eucalyptus grandis</name>
    <name type="common">Flooded gum</name>
    <dbReference type="NCBI Taxonomy" id="71139"/>
    <lineage>
        <taxon>Eukaryota</taxon>
        <taxon>Viridiplantae</taxon>
        <taxon>Streptophyta</taxon>
        <taxon>Embryophyta</taxon>
        <taxon>Tracheophyta</taxon>
        <taxon>Spermatophyta</taxon>
        <taxon>Magnoliopsida</taxon>
        <taxon>eudicotyledons</taxon>
        <taxon>Gunneridae</taxon>
        <taxon>Pentapetalae</taxon>
        <taxon>rosids</taxon>
        <taxon>malvids</taxon>
        <taxon>Myrtales</taxon>
        <taxon>Myrtaceae</taxon>
        <taxon>Myrtoideae</taxon>
        <taxon>Eucalypteae</taxon>
        <taxon>Eucalyptus</taxon>
    </lineage>
</organism>
<dbReference type="EMBL" id="KK198761">
    <property type="protein sequence ID" value="KCW56574.1"/>
    <property type="molecule type" value="Genomic_DNA"/>
</dbReference>
<name>A0A059AS35_EUCGR</name>
<accession>A0A059AS35</accession>
<dbReference type="FunCoup" id="A0A059AS35">
    <property type="interactions" value="250"/>
</dbReference>
<dbReference type="PANTHER" id="PTHR33872:SF7">
    <property type="entry name" value="OSJNBA0084K11.10-LIKE PROTEIN"/>
    <property type="match status" value="1"/>
</dbReference>
<proteinExistence type="predicted"/>
<evidence type="ECO:0000313" key="2">
    <source>
        <dbReference type="EMBL" id="KCW56574.1"/>
    </source>
</evidence>
<feature type="region of interest" description="Disordered" evidence="1">
    <location>
        <begin position="1"/>
        <end position="29"/>
    </location>
</feature>
<dbReference type="PANTHER" id="PTHR33872">
    <property type="entry name" value="DNA POLYMERASE EPSILON CATALYTIC SUBUNIT A"/>
    <property type="match status" value="1"/>
</dbReference>
<protein>
    <submittedName>
        <fullName evidence="2">Uncharacterized protein</fullName>
    </submittedName>
</protein>
<sequence length="163" mass="18613">MKHAKEAAAPPPPPPPPLPDFRAGRAAAETSVTNREIARFWRQKRIEEEDHLWAAIKAAARVRARKLSEDDYKLFVESLKDVNDVNDDAKENGMAASDEMQNHAEEEKEVRVGIKDWWTKSKYAYLNQPALESMDHPRRTSSYTPNCFSYKPIPLYPTSLGVF</sequence>
<dbReference type="AlphaFoldDB" id="A0A059AS35"/>
<dbReference type="STRING" id="71139.A0A059AS35"/>
<dbReference type="OMA" id="ERCTMFF"/>
<reference evidence="2" key="1">
    <citation type="submission" date="2013-07" db="EMBL/GenBank/DDBJ databases">
        <title>The genome of Eucalyptus grandis.</title>
        <authorList>
            <person name="Schmutz J."/>
            <person name="Hayes R."/>
            <person name="Myburg A."/>
            <person name="Tuskan G."/>
            <person name="Grattapaglia D."/>
            <person name="Rokhsar D.S."/>
        </authorList>
    </citation>
    <scope>NUCLEOTIDE SEQUENCE</scope>
    <source>
        <tissue evidence="2">Leaf extractions</tissue>
    </source>
</reference>